<accession>A0A9J5YF83</accession>
<proteinExistence type="predicted"/>
<keyword evidence="2" id="KW-1185">Reference proteome</keyword>
<dbReference type="Proteomes" id="UP000824120">
    <property type="component" value="Chromosome 6"/>
</dbReference>
<evidence type="ECO:0000313" key="1">
    <source>
        <dbReference type="EMBL" id="KAG5598757.1"/>
    </source>
</evidence>
<name>A0A9J5YF83_SOLCO</name>
<sequence length="150" mass="16868">MVCRGRYGKYTEDAKMVNDKQKWRLMRGEERELRRGSFTLLSDMLGYSPSMKCGWMAQDRGASAVRRWCGSSMLSIFVTPGAPFEEVKATSWTTTSTLVRVRLTYPALTPSSGFSMVPAAWSLLVPVWPDLTLRWDIVRSGALENYGGEA</sequence>
<dbReference type="AlphaFoldDB" id="A0A9J5YF83"/>
<gene>
    <name evidence="1" type="ORF">H5410_030127</name>
</gene>
<organism evidence="1 2">
    <name type="scientific">Solanum commersonii</name>
    <name type="common">Commerson's wild potato</name>
    <name type="synonym">Commerson's nightshade</name>
    <dbReference type="NCBI Taxonomy" id="4109"/>
    <lineage>
        <taxon>Eukaryota</taxon>
        <taxon>Viridiplantae</taxon>
        <taxon>Streptophyta</taxon>
        <taxon>Embryophyta</taxon>
        <taxon>Tracheophyta</taxon>
        <taxon>Spermatophyta</taxon>
        <taxon>Magnoliopsida</taxon>
        <taxon>eudicotyledons</taxon>
        <taxon>Gunneridae</taxon>
        <taxon>Pentapetalae</taxon>
        <taxon>asterids</taxon>
        <taxon>lamiids</taxon>
        <taxon>Solanales</taxon>
        <taxon>Solanaceae</taxon>
        <taxon>Solanoideae</taxon>
        <taxon>Solaneae</taxon>
        <taxon>Solanum</taxon>
    </lineage>
</organism>
<reference evidence="1 2" key="1">
    <citation type="submission" date="2020-09" db="EMBL/GenBank/DDBJ databases">
        <title>De no assembly of potato wild relative species, Solanum commersonii.</title>
        <authorList>
            <person name="Cho K."/>
        </authorList>
    </citation>
    <scope>NUCLEOTIDE SEQUENCE [LARGE SCALE GENOMIC DNA]</scope>
    <source>
        <strain evidence="1">LZ3.2</strain>
        <tissue evidence="1">Leaf</tissue>
    </source>
</reference>
<protein>
    <submittedName>
        <fullName evidence="1">Uncharacterized protein</fullName>
    </submittedName>
</protein>
<dbReference type="EMBL" id="JACXVP010000006">
    <property type="protein sequence ID" value="KAG5598757.1"/>
    <property type="molecule type" value="Genomic_DNA"/>
</dbReference>
<evidence type="ECO:0000313" key="2">
    <source>
        <dbReference type="Proteomes" id="UP000824120"/>
    </source>
</evidence>
<comment type="caution">
    <text evidence="1">The sequence shown here is derived from an EMBL/GenBank/DDBJ whole genome shotgun (WGS) entry which is preliminary data.</text>
</comment>